<sequence>MKDHRGVRRLLVISALIAGIWLVVLPWLTHRPGTRRYIARLDAQGIDPSAMYYTELPPHLFADALARQQHPWAGQYYEGDGLGTNRVVTLTAKGELSESNQGCVGKAAIWHAAFRQANGVIQITTPLAENSSHYSFARDRPSSYLIVHWEERVYLIPPEDILSFCGAWASGDEPREDGHGFFLLRIGDEKKPAEGPPELPLGFQRYLNMESITAKVISVEPPQQQPPDSIENRRVYEQSVVIDAGTVAGVIPKMRFDIRSPAKIHINATVVSVRPATSELLLRHYVFDDDKVTPATIDWEVINRDIFRR</sequence>
<dbReference type="AlphaFoldDB" id="A0A5C5YGJ5"/>
<dbReference type="Proteomes" id="UP000318053">
    <property type="component" value="Unassembled WGS sequence"/>
</dbReference>
<organism evidence="2 3">
    <name type="scientific">Allorhodopirellula solitaria</name>
    <dbReference type="NCBI Taxonomy" id="2527987"/>
    <lineage>
        <taxon>Bacteria</taxon>
        <taxon>Pseudomonadati</taxon>
        <taxon>Planctomycetota</taxon>
        <taxon>Planctomycetia</taxon>
        <taxon>Pirellulales</taxon>
        <taxon>Pirellulaceae</taxon>
        <taxon>Allorhodopirellula</taxon>
    </lineage>
</organism>
<dbReference type="RefSeq" id="WP_186774759.1">
    <property type="nucleotide sequence ID" value="NZ_SJPK01000002.1"/>
</dbReference>
<evidence type="ECO:0000313" key="2">
    <source>
        <dbReference type="EMBL" id="TWT74264.1"/>
    </source>
</evidence>
<keyword evidence="1" id="KW-1133">Transmembrane helix</keyword>
<evidence type="ECO:0000256" key="1">
    <source>
        <dbReference type="SAM" id="Phobius"/>
    </source>
</evidence>
<keyword evidence="3" id="KW-1185">Reference proteome</keyword>
<keyword evidence="1" id="KW-0812">Transmembrane</keyword>
<protein>
    <submittedName>
        <fullName evidence="2">Uncharacterized protein</fullName>
    </submittedName>
</protein>
<dbReference type="EMBL" id="SJPK01000002">
    <property type="protein sequence ID" value="TWT74264.1"/>
    <property type="molecule type" value="Genomic_DNA"/>
</dbReference>
<keyword evidence="1" id="KW-0472">Membrane</keyword>
<name>A0A5C5YGJ5_9BACT</name>
<accession>A0A5C5YGJ5</accession>
<feature type="transmembrane region" description="Helical" evidence="1">
    <location>
        <begin position="7"/>
        <end position="28"/>
    </location>
</feature>
<gene>
    <name evidence="2" type="ORF">CA85_11510</name>
</gene>
<comment type="caution">
    <text evidence="2">The sequence shown here is derived from an EMBL/GenBank/DDBJ whole genome shotgun (WGS) entry which is preliminary data.</text>
</comment>
<evidence type="ECO:0000313" key="3">
    <source>
        <dbReference type="Proteomes" id="UP000318053"/>
    </source>
</evidence>
<proteinExistence type="predicted"/>
<reference evidence="2 3" key="1">
    <citation type="submission" date="2019-02" db="EMBL/GenBank/DDBJ databases">
        <title>Deep-cultivation of Planctomycetes and their phenomic and genomic characterization uncovers novel biology.</title>
        <authorList>
            <person name="Wiegand S."/>
            <person name="Jogler M."/>
            <person name="Boedeker C."/>
            <person name="Pinto D."/>
            <person name="Vollmers J."/>
            <person name="Rivas-Marin E."/>
            <person name="Kohn T."/>
            <person name="Peeters S.H."/>
            <person name="Heuer A."/>
            <person name="Rast P."/>
            <person name="Oberbeckmann S."/>
            <person name="Bunk B."/>
            <person name="Jeske O."/>
            <person name="Meyerdierks A."/>
            <person name="Storesund J.E."/>
            <person name="Kallscheuer N."/>
            <person name="Luecker S."/>
            <person name="Lage O.M."/>
            <person name="Pohl T."/>
            <person name="Merkel B.J."/>
            <person name="Hornburger P."/>
            <person name="Mueller R.-W."/>
            <person name="Bruemmer F."/>
            <person name="Labrenz M."/>
            <person name="Spormann A.M."/>
            <person name="Op Den Camp H."/>
            <person name="Overmann J."/>
            <person name="Amann R."/>
            <person name="Jetten M.S.M."/>
            <person name="Mascher T."/>
            <person name="Medema M.H."/>
            <person name="Devos D.P."/>
            <person name="Kaster A.-K."/>
            <person name="Ovreas L."/>
            <person name="Rohde M."/>
            <person name="Galperin M.Y."/>
            <person name="Jogler C."/>
        </authorList>
    </citation>
    <scope>NUCLEOTIDE SEQUENCE [LARGE SCALE GENOMIC DNA]</scope>
    <source>
        <strain evidence="2 3">CA85</strain>
    </source>
</reference>